<gene>
    <name evidence="1" type="ORF">ERS008530_00619</name>
</gene>
<protein>
    <recommendedName>
        <fullName evidence="3">Phage protein</fullName>
    </recommendedName>
</protein>
<organism evidence="1 2">
    <name type="scientific">Yersinia intermedia</name>
    <dbReference type="NCBI Taxonomy" id="631"/>
    <lineage>
        <taxon>Bacteria</taxon>
        <taxon>Pseudomonadati</taxon>
        <taxon>Pseudomonadota</taxon>
        <taxon>Gammaproteobacteria</taxon>
        <taxon>Enterobacterales</taxon>
        <taxon>Yersiniaceae</taxon>
        <taxon>Yersinia</taxon>
    </lineage>
</organism>
<dbReference type="RefSeq" id="WP_050072739.1">
    <property type="nucleotide sequence ID" value="NZ_CPZJ01000002.1"/>
</dbReference>
<evidence type="ECO:0000313" key="1">
    <source>
        <dbReference type="EMBL" id="CNF18327.1"/>
    </source>
</evidence>
<evidence type="ECO:0000313" key="2">
    <source>
        <dbReference type="Proteomes" id="UP000038750"/>
    </source>
</evidence>
<dbReference type="AlphaFoldDB" id="A0A0T9LRQ2"/>
<dbReference type="EMBL" id="CPZJ01000002">
    <property type="protein sequence ID" value="CNF18327.1"/>
    <property type="molecule type" value="Genomic_DNA"/>
</dbReference>
<dbReference type="OrthoDB" id="9074499at2"/>
<evidence type="ECO:0008006" key="3">
    <source>
        <dbReference type="Google" id="ProtNLM"/>
    </source>
</evidence>
<reference evidence="1 2" key="1">
    <citation type="submission" date="2015-03" db="EMBL/GenBank/DDBJ databases">
        <authorList>
            <person name="Murphy D."/>
        </authorList>
    </citation>
    <scope>NUCLEOTIDE SEQUENCE [LARGE SCALE GENOMIC DNA]</scope>
    <source>
        <strain evidence="1 2">BR165/97</strain>
    </source>
</reference>
<sequence length="341" mass="37991">MRFYDIQIYDQKGALFRQYSSLKNGVFNPGAHMVEFDIQRFGESTPQGKSCITIWGVSPQEMQQAQQNMFGMTIKMFAGMSKGLPLSKPSQKGLVLEGTIWQAYGNWQGTDLRLDLIVVAGPTSTTSQLPMAPLNLTMPWGVGQQLSVALTQCFQTLGGSYTHNINVSNRLVLPYSRPMFCGALSQLASDLKNFSKTIIKDSSYSGVEITIVNGKEIRVWDNDYINHSDKTSLKSATYRNGHPTQIEFTDLIGQPTWIRFGTVSVPCVMRADIQVGDHILMPKNSRPMIQASSYSNYRNESAFTGEFIVQSVRLVGNSRQPDGNSWVTIIDAYPSKELAKQ</sequence>
<accession>A0A0T9LRQ2</accession>
<dbReference type="Proteomes" id="UP000038750">
    <property type="component" value="Unassembled WGS sequence"/>
</dbReference>
<name>A0A0T9LRQ2_YERIN</name>
<proteinExistence type="predicted"/>